<sequence length="163" mass="18539">MSASRAGWATDGLASAKKQPLLIGWREWVELPDLTAIPIKAKIDTGARTSAIHAWKIQRFSDAGMPWVRFELHPVQKDNRTRIACTMPVHDEREIRSSNGEVTVRLVVKTRLRMDGRIWPIELTLARRDQMGFRMLIGRTALKRRVLIDPSDSYLTGREPGPV</sequence>
<organism evidence="2 3">
    <name type="scientific">Hyphobacterium vulgare</name>
    <dbReference type="NCBI Taxonomy" id="1736751"/>
    <lineage>
        <taxon>Bacteria</taxon>
        <taxon>Pseudomonadati</taxon>
        <taxon>Pseudomonadota</taxon>
        <taxon>Alphaproteobacteria</taxon>
        <taxon>Maricaulales</taxon>
        <taxon>Maricaulaceae</taxon>
        <taxon>Hyphobacterium</taxon>
    </lineage>
</organism>
<evidence type="ECO:0000313" key="3">
    <source>
        <dbReference type="Proteomes" id="UP001595379"/>
    </source>
</evidence>
<proteinExistence type="predicted"/>
<keyword evidence="3" id="KW-1185">Reference proteome</keyword>
<protein>
    <submittedName>
        <fullName evidence="2">ATP-dependent zinc protease</fullName>
    </submittedName>
</protein>
<keyword evidence="2" id="KW-0378">Hydrolase</keyword>
<evidence type="ECO:0000313" key="2">
    <source>
        <dbReference type="EMBL" id="MFC2926968.1"/>
    </source>
</evidence>
<dbReference type="EMBL" id="JBHRSV010000028">
    <property type="protein sequence ID" value="MFC2926968.1"/>
    <property type="molecule type" value="Genomic_DNA"/>
</dbReference>
<dbReference type="GO" id="GO:0008233">
    <property type="term" value="F:peptidase activity"/>
    <property type="evidence" value="ECO:0007669"/>
    <property type="project" value="UniProtKB-KW"/>
</dbReference>
<accession>A0ABV7A010</accession>
<dbReference type="Gene3D" id="2.40.70.10">
    <property type="entry name" value="Acid Proteases"/>
    <property type="match status" value="1"/>
</dbReference>
<dbReference type="Proteomes" id="UP001595379">
    <property type="component" value="Unassembled WGS sequence"/>
</dbReference>
<reference evidence="3" key="1">
    <citation type="journal article" date="2019" name="Int. J. Syst. Evol. Microbiol.">
        <title>The Global Catalogue of Microorganisms (GCM) 10K type strain sequencing project: providing services to taxonomists for standard genome sequencing and annotation.</title>
        <authorList>
            <consortium name="The Broad Institute Genomics Platform"/>
            <consortium name="The Broad Institute Genome Sequencing Center for Infectious Disease"/>
            <person name="Wu L."/>
            <person name="Ma J."/>
        </authorList>
    </citation>
    <scope>NUCLEOTIDE SEQUENCE [LARGE SCALE GENOMIC DNA]</scope>
    <source>
        <strain evidence="3">KCTC 52487</strain>
    </source>
</reference>
<name>A0ABV7A010_9PROT</name>
<comment type="caution">
    <text evidence="2">The sequence shown here is derived from an EMBL/GenBank/DDBJ whole genome shotgun (WGS) entry which is preliminary data.</text>
</comment>
<dbReference type="GO" id="GO:0006508">
    <property type="term" value="P:proteolysis"/>
    <property type="evidence" value="ECO:0007669"/>
    <property type="project" value="UniProtKB-KW"/>
</dbReference>
<gene>
    <name evidence="2" type="ORF">ACFOOR_12695</name>
</gene>
<keyword evidence="2" id="KW-0645">Protease</keyword>
<dbReference type="SUPFAM" id="SSF50630">
    <property type="entry name" value="Acid proteases"/>
    <property type="match status" value="1"/>
</dbReference>
<dbReference type="InterPro" id="IPR008503">
    <property type="entry name" value="Asp_endopeptidase"/>
</dbReference>
<evidence type="ECO:0000259" key="1">
    <source>
        <dbReference type="Pfam" id="PF05618"/>
    </source>
</evidence>
<feature type="domain" description="Retropepsin-like aspartic endopeptidase" evidence="1">
    <location>
        <begin position="23"/>
        <end position="158"/>
    </location>
</feature>
<dbReference type="PANTHER" id="PTHR38037">
    <property type="entry name" value="ZN_PROTEASE DOMAIN-CONTAINING PROTEIN"/>
    <property type="match status" value="1"/>
</dbReference>
<dbReference type="PANTHER" id="PTHR38037:SF1">
    <property type="entry name" value="ATP-DEPENDENT ZINC PROTEASE DOMAIN-CONTAINING PROTEIN-RELATED"/>
    <property type="match status" value="1"/>
</dbReference>
<dbReference type="Pfam" id="PF05618">
    <property type="entry name" value="Zn_protease"/>
    <property type="match status" value="1"/>
</dbReference>
<dbReference type="InterPro" id="IPR021109">
    <property type="entry name" value="Peptidase_aspartic_dom_sf"/>
</dbReference>